<organism evidence="2 3">
    <name type="scientific">Colletotrichum phormii</name>
    <dbReference type="NCBI Taxonomy" id="359342"/>
    <lineage>
        <taxon>Eukaryota</taxon>
        <taxon>Fungi</taxon>
        <taxon>Dikarya</taxon>
        <taxon>Ascomycota</taxon>
        <taxon>Pezizomycotina</taxon>
        <taxon>Sordariomycetes</taxon>
        <taxon>Hypocreomycetidae</taxon>
        <taxon>Glomerellales</taxon>
        <taxon>Glomerellaceae</taxon>
        <taxon>Colletotrichum</taxon>
        <taxon>Colletotrichum acutatum species complex</taxon>
    </lineage>
</organism>
<accession>A0AAJ0A0J0</accession>
<evidence type="ECO:0000313" key="2">
    <source>
        <dbReference type="EMBL" id="KAK1641205.1"/>
    </source>
</evidence>
<proteinExistence type="predicted"/>
<sequence>MCLRMQLLPFSILGHLLLSIKRMLNVGILLCKEKAAVIPVSIYQSDGFRSKRYCTTCLAGVVKICSAPHPFHLAFLAPPLSSPSRTNYDLAGDWPSLQSMPLHPYESYRSTIVDRSLDHLLASLPWVSARQ</sequence>
<dbReference type="Proteomes" id="UP001243989">
    <property type="component" value="Unassembled WGS sequence"/>
</dbReference>
<dbReference type="AlphaFoldDB" id="A0AAJ0A0J0"/>
<feature type="signal peptide" evidence="1">
    <location>
        <begin position="1"/>
        <end position="19"/>
    </location>
</feature>
<gene>
    <name evidence="2" type="ORF">BDP81DRAFT_129410</name>
</gene>
<protein>
    <submittedName>
        <fullName evidence="2">Uncharacterized protein</fullName>
    </submittedName>
</protein>
<dbReference type="RefSeq" id="XP_060449812.1">
    <property type="nucleotide sequence ID" value="XM_060581718.1"/>
</dbReference>
<evidence type="ECO:0000256" key="1">
    <source>
        <dbReference type="SAM" id="SignalP"/>
    </source>
</evidence>
<name>A0AAJ0A0J0_9PEZI</name>
<comment type="caution">
    <text evidence="2">The sequence shown here is derived from an EMBL/GenBank/DDBJ whole genome shotgun (WGS) entry which is preliminary data.</text>
</comment>
<keyword evidence="1" id="KW-0732">Signal</keyword>
<evidence type="ECO:0000313" key="3">
    <source>
        <dbReference type="Proteomes" id="UP001243989"/>
    </source>
</evidence>
<keyword evidence="3" id="KW-1185">Reference proteome</keyword>
<dbReference type="EMBL" id="JAHMHQ010000003">
    <property type="protein sequence ID" value="KAK1641205.1"/>
    <property type="molecule type" value="Genomic_DNA"/>
</dbReference>
<reference evidence="2" key="1">
    <citation type="submission" date="2021-06" db="EMBL/GenBank/DDBJ databases">
        <title>Comparative genomics, transcriptomics and evolutionary studies reveal genomic signatures of adaptation to plant cell wall in hemibiotrophic fungi.</title>
        <authorList>
            <consortium name="DOE Joint Genome Institute"/>
            <person name="Baroncelli R."/>
            <person name="Diaz J.F."/>
            <person name="Benocci T."/>
            <person name="Peng M."/>
            <person name="Battaglia E."/>
            <person name="Haridas S."/>
            <person name="Andreopoulos W."/>
            <person name="Labutti K."/>
            <person name="Pangilinan J."/>
            <person name="Floch G.L."/>
            <person name="Makela M.R."/>
            <person name="Henrissat B."/>
            <person name="Grigoriev I.V."/>
            <person name="Crouch J.A."/>
            <person name="De Vries R.P."/>
            <person name="Sukno S.A."/>
            <person name="Thon M.R."/>
        </authorList>
    </citation>
    <scope>NUCLEOTIDE SEQUENCE</scope>
    <source>
        <strain evidence="2">CBS 102054</strain>
    </source>
</reference>
<dbReference type="GeneID" id="85466580"/>
<feature type="chain" id="PRO_5042614926" evidence="1">
    <location>
        <begin position="20"/>
        <end position="131"/>
    </location>
</feature>